<dbReference type="NCBIfam" id="NF033486">
    <property type="entry name" value="harvest_ssl1498"/>
    <property type="match status" value="1"/>
</dbReference>
<dbReference type="Pfam" id="PF26394">
    <property type="entry name" value="Psb34"/>
    <property type="match status" value="1"/>
</dbReference>
<keyword evidence="1" id="KW-0812">Transmembrane</keyword>
<dbReference type="AlphaFoldDB" id="A0AAU8JKU8"/>
<keyword evidence="1" id="KW-0472">Membrane</keyword>
<keyword evidence="1" id="KW-1133">Transmembrane helix</keyword>
<evidence type="ECO:0000313" key="2">
    <source>
        <dbReference type="EMBL" id="XCM39486.1"/>
    </source>
</evidence>
<dbReference type="EMBL" id="CP159837">
    <property type="protein sequence ID" value="XCM39486.1"/>
    <property type="molecule type" value="Genomic_DNA"/>
</dbReference>
<organism evidence="2">
    <name type="scientific">Planktothricoides raciborskii GIHE-MW2</name>
    <dbReference type="NCBI Taxonomy" id="2792601"/>
    <lineage>
        <taxon>Bacteria</taxon>
        <taxon>Bacillati</taxon>
        <taxon>Cyanobacteriota</taxon>
        <taxon>Cyanophyceae</taxon>
        <taxon>Oscillatoriophycideae</taxon>
        <taxon>Oscillatoriales</taxon>
        <taxon>Oscillatoriaceae</taxon>
        <taxon>Planktothricoides</taxon>
    </lineage>
</organism>
<proteinExistence type="predicted"/>
<gene>
    <name evidence="2" type="ORF">ABWT76_002419</name>
</gene>
<sequence length="59" mass="6284">MPYTEEEGGILNNFAIEPKVYQAKPPNATQKRNYAIQAVLALLLVGGLLALTVVASNLG</sequence>
<evidence type="ECO:0000256" key="1">
    <source>
        <dbReference type="SAM" id="Phobius"/>
    </source>
</evidence>
<dbReference type="InterPro" id="IPR048028">
    <property type="entry name" value="Psb34-like"/>
</dbReference>
<dbReference type="RefSeq" id="WP_054469633.1">
    <property type="nucleotide sequence ID" value="NZ_CP159837.1"/>
</dbReference>
<feature type="transmembrane region" description="Helical" evidence="1">
    <location>
        <begin position="34"/>
        <end position="55"/>
    </location>
</feature>
<accession>A0AAU8JKU8</accession>
<name>A0AAU8JKU8_9CYAN</name>
<protein>
    <submittedName>
        <fullName evidence="2">Ssl1498 family light-harvesting-like protein</fullName>
    </submittedName>
</protein>
<reference evidence="2" key="1">
    <citation type="submission" date="2024-07" db="EMBL/GenBank/DDBJ databases">
        <authorList>
            <person name="Kim Y.J."/>
            <person name="Jeong J.Y."/>
        </authorList>
    </citation>
    <scope>NUCLEOTIDE SEQUENCE</scope>
    <source>
        <strain evidence="2">GIHE-MW2</strain>
    </source>
</reference>